<dbReference type="AlphaFoldDB" id="A0A0D2JJ23"/>
<name>A0A0D2JJ23_9BACT</name>
<organism evidence="1 2">
    <name type="scientific">Dethiosulfatarculus sandiegensis</name>
    <dbReference type="NCBI Taxonomy" id="1429043"/>
    <lineage>
        <taxon>Bacteria</taxon>
        <taxon>Pseudomonadati</taxon>
        <taxon>Thermodesulfobacteriota</taxon>
        <taxon>Desulfarculia</taxon>
        <taxon>Desulfarculales</taxon>
        <taxon>Desulfarculaceae</taxon>
        <taxon>Dethiosulfatarculus</taxon>
    </lineage>
</organism>
<protein>
    <submittedName>
        <fullName evidence="1">Uncharacterized protein</fullName>
    </submittedName>
</protein>
<comment type="caution">
    <text evidence="1">The sequence shown here is derived from an EMBL/GenBank/DDBJ whole genome shotgun (WGS) entry which is preliminary data.</text>
</comment>
<sequence>MPFSSAWIVHGRQINKNKTASEMVFNFPNMGILYFG</sequence>
<evidence type="ECO:0000313" key="2">
    <source>
        <dbReference type="Proteomes" id="UP000032233"/>
    </source>
</evidence>
<evidence type="ECO:0000313" key="1">
    <source>
        <dbReference type="EMBL" id="KIX15681.1"/>
    </source>
</evidence>
<dbReference type="EMBL" id="AZAC01000002">
    <property type="protein sequence ID" value="KIX15681.1"/>
    <property type="molecule type" value="Genomic_DNA"/>
</dbReference>
<gene>
    <name evidence="1" type="ORF">X474_02175</name>
</gene>
<dbReference type="InParanoid" id="A0A0D2JJ23"/>
<accession>A0A0D2JJ23</accession>
<keyword evidence="2" id="KW-1185">Reference proteome</keyword>
<reference evidence="1 2" key="1">
    <citation type="submission" date="2013-11" db="EMBL/GenBank/DDBJ databases">
        <title>Metagenomic analysis of a methanogenic consortium involved in long chain n-alkane degradation.</title>
        <authorList>
            <person name="Davidova I.A."/>
            <person name="Callaghan A.V."/>
            <person name="Wawrik B."/>
            <person name="Pruitt S."/>
            <person name="Marks C."/>
            <person name="Duncan K.E."/>
            <person name="Suflita J.M."/>
        </authorList>
    </citation>
    <scope>NUCLEOTIDE SEQUENCE [LARGE SCALE GENOMIC DNA]</scope>
    <source>
        <strain evidence="1 2">SPR</strain>
    </source>
</reference>
<proteinExistence type="predicted"/>
<dbReference type="Proteomes" id="UP000032233">
    <property type="component" value="Unassembled WGS sequence"/>
</dbReference>